<reference evidence="1" key="1">
    <citation type="submission" date="2020-02" db="EMBL/GenBank/DDBJ databases">
        <authorList>
            <person name="Meier V. D."/>
        </authorList>
    </citation>
    <scope>NUCLEOTIDE SEQUENCE</scope>
    <source>
        <strain evidence="1">AVDCRST_MAG78</strain>
    </source>
</reference>
<feature type="non-terminal residue" evidence="1">
    <location>
        <position position="35"/>
    </location>
</feature>
<evidence type="ECO:0000313" key="1">
    <source>
        <dbReference type="EMBL" id="CAA9445970.1"/>
    </source>
</evidence>
<name>A0A6J4QTK3_9ACTN</name>
<organism evidence="1">
    <name type="scientific">uncultured Rubrobacteraceae bacterium</name>
    <dbReference type="NCBI Taxonomy" id="349277"/>
    <lineage>
        <taxon>Bacteria</taxon>
        <taxon>Bacillati</taxon>
        <taxon>Actinomycetota</taxon>
        <taxon>Rubrobacteria</taxon>
        <taxon>Rubrobacterales</taxon>
        <taxon>Rubrobacteraceae</taxon>
        <taxon>environmental samples</taxon>
    </lineage>
</organism>
<gene>
    <name evidence="1" type="ORF">AVDCRST_MAG78-2880</name>
</gene>
<dbReference type="EMBL" id="CADCVB010000185">
    <property type="protein sequence ID" value="CAA9445970.1"/>
    <property type="molecule type" value="Genomic_DNA"/>
</dbReference>
<dbReference type="AlphaFoldDB" id="A0A6J4QTK3"/>
<proteinExistence type="predicted"/>
<sequence>WAGRPGIRPRCGSAVRLVESCRPPPRRVGPAHAAC</sequence>
<feature type="non-terminal residue" evidence="1">
    <location>
        <position position="1"/>
    </location>
</feature>
<accession>A0A6J4QTK3</accession>
<protein>
    <submittedName>
        <fullName evidence="1">Uncharacterized protein</fullName>
    </submittedName>
</protein>